<evidence type="ECO:0000256" key="5">
    <source>
        <dbReference type="ARBA" id="ARBA00022679"/>
    </source>
</evidence>
<name>A0ABW4TIC8_9ACTN</name>
<keyword evidence="5" id="KW-0808">Transferase</keyword>
<feature type="transmembrane region" description="Helical" evidence="11">
    <location>
        <begin position="191"/>
        <end position="209"/>
    </location>
</feature>
<feature type="transmembrane region" description="Helical" evidence="11">
    <location>
        <begin position="91"/>
        <end position="111"/>
    </location>
</feature>
<dbReference type="InterPro" id="IPR050351">
    <property type="entry name" value="BphY/WalK/GraS-like"/>
</dbReference>
<evidence type="ECO:0000256" key="9">
    <source>
        <dbReference type="ARBA" id="ARBA00023012"/>
    </source>
</evidence>
<dbReference type="PROSITE" id="PS50109">
    <property type="entry name" value="HIS_KIN"/>
    <property type="match status" value="1"/>
</dbReference>
<dbReference type="SMART" id="SM00387">
    <property type="entry name" value="HATPase_c"/>
    <property type="match status" value="1"/>
</dbReference>
<evidence type="ECO:0000256" key="11">
    <source>
        <dbReference type="SAM" id="Phobius"/>
    </source>
</evidence>
<keyword evidence="4" id="KW-0597">Phosphoprotein</keyword>
<feature type="transmembrane region" description="Helical" evidence="11">
    <location>
        <begin position="157"/>
        <end position="179"/>
    </location>
</feature>
<dbReference type="SUPFAM" id="SSF55874">
    <property type="entry name" value="ATPase domain of HSP90 chaperone/DNA topoisomerase II/histidine kinase"/>
    <property type="match status" value="1"/>
</dbReference>
<feature type="transmembrane region" description="Helical" evidence="11">
    <location>
        <begin position="123"/>
        <end position="145"/>
    </location>
</feature>
<dbReference type="PANTHER" id="PTHR42878">
    <property type="entry name" value="TWO-COMPONENT HISTIDINE KINASE"/>
    <property type="match status" value="1"/>
</dbReference>
<keyword evidence="8" id="KW-0067">ATP-binding</keyword>
<dbReference type="Pfam" id="PF00512">
    <property type="entry name" value="HisKA"/>
    <property type="match status" value="1"/>
</dbReference>
<keyword evidence="7 13" id="KW-0418">Kinase</keyword>
<evidence type="ECO:0000256" key="3">
    <source>
        <dbReference type="ARBA" id="ARBA00012438"/>
    </source>
</evidence>
<evidence type="ECO:0000256" key="6">
    <source>
        <dbReference type="ARBA" id="ARBA00022741"/>
    </source>
</evidence>
<keyword evidence="11" id="KW-0812">Transmembrane</keyword>
<keyword evidence="11" id="KW-0472">Membrane</keyword>
<comment type="caution">
    <text evidence="13">The sequence shown here is derived from an EMBL/GenBank/DDBJ whole genome shotgun (WGS) entry which is preliminary data.</text>
</comment>
<sequence length="645" mass="69224">MGITVGTAIGRRLALVVALSCAFTVLGLQVVPPAGTPTEMWATHATAFLWTSVVWDGRSRPEPAVAGHLAAQLALFAGVGLAFGWDPVDLAWMGLANVAGGLLLLVLYARLRTGTTMAPVTQTANLGLLGLSVVVSFLIALVGGFPGVELGQLDRLTLWWVLRGTVYAYVAGVTLMMIFHFDEEVVERAPRWAVVALLPLGAVCVWLTYLDPSLPLTWFLLLPALVGGSLLAPRGAAVYALVIAMLSALATLSPTNQFDYDGFFPASVIIDALVTAATFITVHLAILRHQRTTATAELERQRGAASEQAVLLGTVFETMSDGLVVLGPDRAVALHNGAARQLMGRPIPVGRARNWVDYFGLTAPDGSPVDPEDLAWGSGGTYRGELRVGDRLLDVTSWPLGDRGGRTVVLFSDVTSNRERLSELAGFAGVVAHDLRSPLASLHGWLEMAEDTLTAGKPDRAGEFITRAQVSSNRMRQVIEDWLTYTVQRDGVLTRTEVKLATVVDEVVASYGRAAGRAPGFELDIDHTVEADRVLTTQLLANLVGNAVKYCPEGERPHVRIRSVADDEPDFVRVEVSDRGIGLPPGEEEKVFEEFHRADAHRGSYSGTGLGLALCRRIVDRHGGSISARNNDEGGATFSFTLPTR</sequence>
<evidence type="ECO:0000256" key="1">
    <source>
        <dbReference type="ARBA" id="ARBA00000085"/>
    </source>
</evidence>
<organism evidence="13 14">
    <name type="scientific">Nocardioides aestuarii</name>
    <dbReference type="NCBI Taxonomy" id="252231"/>
    <lineage>
        <taxon>Bacteria</taxon>
        <taxon>Bacillati</taxon>
        <taxon>Actinomycetota</taxon>
        <taxon>Actinomycetes</taxon>
        <taxon>Propionibacteriales</taxon>
        <taxon>Nocardioidaceae</taxon>
        <taxon>Nocardioides</taxon>
    </lineage>
</organism>
<evidence type="ECO:0000256" key="4">
    <source>
        <dbReference type="ARBA" id="ARBA00022553"/>
    </source>
</evidence>
<dbReference type="PRINTS" id="PR00344">
    <property type="entry name" value="BCTRLSENSOR"/>
</dbReference>
<keyword evidence="14" id="KW-1185">Reference proteome</keyword>
<keyword evidence="6" id="KW-0547">Nucleotide-binding</keyword>
<dbReference type="InterPro" id="IPR003594">
    <property type="entry name" value="HATPase_dom"/>
</dbReference>
<evidence type="ECO:0000259" key="12">
    <source>
        <dbReference type="PROSITE" id="PS50109"/>
    </source>
</evidence>
<dbReference type="EMBL" id="JBHUGD010000001">
    <property type="protein sequence ID" value="MFD1945391.1"/>
    <property type="molecule type" value="Genomic_DNA"/>
</dbReference>
<keyword evidence="9" id="KW-0902">Two-component regulatory system</keyword>
<dbReference type="InterPro" id="IPR004358">
    <property type="entry name" value="Sig_transdc_His_kin-like_C"/>
</dbReference>
<dbReference type="Proteomes" id="UP001597351">
    <property type="component" value="Unassembled WGS sequence"/>
</dbReference>
<dbReference type="InterPro" id="IPR005467">
    <property type="entry name" value="His_kinase_dom"/>
</dbReference>
<dbReference type="InterPro" id="IPR035965">
    <property type="entry name" value="PAS-like_dom_sf"/>
</dbReference>
<dbReference type="SUPFAM" id="SSF47384">
    <property type="entry name" value="Homodimeric domain of signal transducing histidine kinase"/>
    <property type="match status" value="1"/>
</dbReference>
<feature type="transmembrane region" description="Helical" evidence="11">
    <location>
        <begin position="262"/>
        <end position="287"/>
    </location>
</feature>
<accession>A0ABW4TIC8</accession>
<evidence type="ECO:0000313" key="14">
    <source>
        <dbReference type="Proteomes" id="UP001597351"/>
    </source>
</evidence>
<dbReference type="InterPro" id="IPR036097">
    <property type="entry name" value="HisK_dim/P_sf"/>
</dbReference>
<reference evidence="14" key="1">
    <citation type="journal article" date="2019" name="Int. J. Syst. Evol. Microbiol.">
        <title>The Global Catalogue of Microorganisms (GCM) 10K type strain sequencing project: providing services to taxonomists for standard genome sequencing and annotation.</title>
        <authorList>
            <consortium name="The Broad Institute Genomics Platform"/>
            <consortium name="The Broad Institute Genome Sequencing Center for Infectious Disease"/>
            <person name="Wu L."/>
            <person name="Ma J."/>
        </authorList>
    </citation>
    <scope>NUCLEOTIDE SEQUENCE [LARGE SCALE GENOMIC DNA]</scope>
    <source>
        <strain evidence="14">CGMCC 1.12477</strain>
    </source>
</reference>
<proteinExistence type="predicted"/>
<gene>
    <name evidence="13" type="ORF">ACFSDE_01200</name>
</gene>
<evidence type="ECO:0000256" key="2">
    <source>
        <dbReference type="ARBA" id="ARBA00004236"/>
    </source>
</evidence>
<feature type="domain" description="Histidine kinase" evidence="12">
    <location>
        <begin position="430"/>
        <end position="645"/>
    </location>
</feature>
<dbReference type="SMART" id="SM00388">
    <property type="entry name" value="HisKA"/>
    <property type="match status" value="1"/>
</dbReference>
<evidence type="ECO:0000256" key="10">
    <source>
        <dbReference type="ARBA" id="ARBA00039401"/>
    </source>
</evidence>
<comment type="catalytic activity">
    <reaction evidence="1">
        <text>ATP + protein L-histidine = ADP + protein N-phospho-L-histidine.</text>
        <dbReference type="EC" id="2.7.13.3"/>
    </reaction>
</comment>
<dbReference type="Gene3D" id="1.10.287.130">
    <property type="match status" value="1"/>
</dbReference>
<dbReference type="CDD" id="cd00075">
    <property type="entry name" value="HATPase"/>
    <property type="match status" value="1"/>
</dbReference>
<evidence type="ECO:0000256" key="7">
    <source>
        <dbReference type="ARBA" id="ARBA00022777"/>
    </source>
</evidence>
<keyword evidence="11" id="KW-1133">Transmembrane helix</keyword>
<dbReference type="GO" id="GO:0016301">
    <property type="term" value="F:kinase activity"/>
    <property type="evidence" value="ECO:0007669"/>
    <property type="project" value="UniProtKB-KW"/>
</dbReference>
<evidence type="ECO:0000256" key="8">
    <source>
        <dbReference type="ARBA" id="ARBA00022840"/>
    </source>
</evidence>
<evidence type="ECO:0000313" key="13">
    <source>
        <dbReference type="EMBL" id="MFD1945391.1"/>
    </source>
</evidence>
<dbReference type="PANTHER" id="PTHR42878:SF7">
    <property type="entry name" value="SENSOR HISTIDINE KINASE GLRK"/>
    <property type="match status" value="1"/>
</dbReference>
<dbReference type="CDD" id="cd00082">
    <property type="entry name" value="HisKA"/>
    <property type="match status" value="1"/>
</dbReference>
<dbReference type="RefSeq" id="WP_343915719.1">
    <property type="nucleotide sequence ID" value="NZ_BAAAJT010000002.1"/>
</dbReference>
<feature type="transmembrane region" description="Helical" evidence="11">
    <location>
        <begin position="12"/>
        <end position="34"/>
    </location>
</feature>
<dbReference type="InterPro" id="IPR003661">
    <property type="entry name" value="HisK_dim/P_dom"/>
</dbReference>
<dbReference type="EC" id="2.7.13.3" evidence="3"/>
<dbReference type="Gene3D" id="3.30.450.20">
    <property type="entry name" value="PAS domain"/>
    <property type="match status" value="1"/>
</dbReference>
<protein>
    <recommendedName>
        <fullName evidence="10">Sensor-like histidine kinase SenX3</fullName>
        <ecNumber evidence="3">2.7.13.3</ecNumber>
    </recommendedName>
</protein>
<dbReference type="Pfam" id="PF02518">
    <property type="entry name" value="HATPase_c"/>
    <property type="match status" value="1"/>
</dbReference>
<dbReference type="Gene3D" id="3.30.565.10">
    <property type="entry name" value="Histidine kinase-like ATPase, C-terminal domain"/>
    <property type="match status" value="1"/>
</dbReference>
<feature type="transmembrane region" description="Helical" evidence="11">
    <location>
        <begin position="237"/>
        <end position="256"/>
    </location>
</feature>
<dbReference type="SUPFAM" id="SSF55785">
    <property type="entry name" value="PYP-like sensor domain (PAS domain)"/>
    <property type="match status" value="1"/>
</dbReference>
<comment type="subcellular location">
    <subcellularLocation>
        <location evidence="2">Cell membrane</location>
    </subcellularLocation>
</comment>
<dbReference type="InterPro" id="IPR036890">
    <property type="entry name" value="HATPase_C_sf"/>
</dbReference>